<feature type="binding site" evidence="16">
    <location>
        <position position="158"/>
    </location>
    <ligand>
        <name>thiamine diphosphate</name>
        <dbReference type="ChEBI" id="CHEBI:58937"/>
    </ligand>
</feature>
<evidence type="ECO:0000256" key="12">
    <source>
        <dbReference type="ARBA" id="ARBA00049473"/>
    </source>
</evidence>
<evidence type="ECO:0000256" key="15">
    <source>
        <dbReference type="PIRSR" id="PIRSR605478-2"/>
    </source>
</evidence>
<dbReference type="Gene3D" id="3.40.50.920">
    <property type="match status" value="1"/>
</dbReference>
<dbReference type="InterPro" id="IPR029061">
    <property type="entry name" value="THDP-binding"/>
</dbReference>
<feature type="binding site" evidence="16">
    <location>
        <position position="262"/>
    </location>
    <ligand>
        <name>thiamine diphosphate</name>
        <dbReference type="ChEBI" id="CHEBI:58937"/>
    </ligand>
</feature>
<dbReference type="STRING" id="573413.Spirs_4286"/>
<evidence type="ECO:0000256" key="14">
    <source>
        <dbReference type="PIRSR" id="PIRSR605478-1"/>
    </source>
</evidence>
<proteinExistence type="inferred from homology"/>
<feature type="binding site" evidence="16">
    <location>
        <position position="68"/>
    </location>
    <ligand>
        <name>thiamine diphosphate</name>
        <dbReference type="ChEBI" id="CHEBI:58937"/>
    </ligand>
</feature>
<gene>
    <name evidence="21" type="ordered locus">Spirs_4286</name>
</gene>
<dbReference type="InterPro" id="IPR009014">
    <property type="entry name" value="Transketo_C/PFOR_II"/>
</dbReference>
<evidence type="ECO:0000256" key="19">
    <source>
        <dbReference type="RuleBase" id="RU004996"/>
    </source>
</evidence>
<comment type="subunit">
    <text evidence="5 19">Homodimer.</text>
</comment>
<keyword evidence="22" id="KW-1185">Reference proteome</keyword>
<dbReference type="PROSITE" id="PS00801">
    <property type="entry name" value="TRANSKETOLASE_1"/>
    <property type="match status" value="1"/>
</dbReference>
<keyword evidence="7 19" id="KW-0808">Transferase</keyword>
<feature type="site" description="Important for catalytic activity" evidence="18">
    <location>
        <position position="28"/>
    </location>
</feature>
<evidence type="ECO:0000256" key="3">
    <source>
        <dbReference type="ARBA" id="ARBA00001941"/>
    </source>
</evidence>
<dbReference type="SUPFAM" id="SSF52922">
    <property type="entry name" value="TK C-terminal domain-like"/>
    <property type="match status" value="1"/>
</dbReference>
<dbReference type="InterPro" id="IPR020826">
    <property type="entry name" value="Transketolase_BS"/>
</dbReference>
<dbReference type="eggNOG" id="COG0021">
    <property type="taxonomic scope" value="Bacteria"/>
</dbReference>
<keyword evidence="9 19" id="KW-0106">Calcium</keyword>
<dbReference type="CDD" id="cd02012">
    <property type="entry name" value="TPP_TK"/>
    <property type="match status" value="1"/>
</dbReference>
<evidence type="ECO:0000256" key="16">
    <source>
        <dbReference type="PIRSR" id="PIRSR605478-3"/>
    </source>
</evidence>
<feature type="binding site" evidence="15">
    <location>
        <position position="262"/>
    </location>
    <ligand>
        <name>substrate</name>
    </ligand>
</feature>
<evidence type="ECO:0000256" key="1">
    <source>
        <dbReference type="ARBA" id="ARBA00001913"/>
    </source>
</evidence>
<feature type="binding site" evidence="17">
    <location>
        <position position="187"/>
    </location>
    <ligand>
        <name>Mg(2+)</name>
        <dbReference type="ChEBI" id="CHEBI:18420"/>
    </ligand>
</feature>
<comment type="similarity">
    <text evidence="4 19">Belongs to the transketolase family.</text>
</comment>
<dbReference type="HOGENOM" id="CLU_009227_0_0_12"/>
<comment type="catalytic activity">
    <reaction evidence="12 19">
        <text>D-sedoheptulose 7-phosphate + D-glyceraldehyde 3-phosphate = aldehydo-D-ribose 5-phosphate + D-xylulose 5-phosphate</text>
        <dbReference type="Rhea" id="RHEA:10508"/>
        <dbReference type="ChEBI" id="CHEBI:57483"/>
        <dbReference type="ChEBI" id="CHEBI:57737"/>
        <dbReference type="ChEBI" id="CHEBI:58273"/>
        <dbReference type="ChEBI" id="CHEBI:59776"/>
        <dbReference type="EC" id="2.2.1.1"/>
    </reaction>
</comment>
<feature type="binding site" evidence="15">
    <location>
        <position position="465"/>
    </location>
    <ligand>
        <name>substrate</name>
    </ligand>
</feature>
<dbReference type="FunFam" id="3.40.50.970:FF:000045">
    <property type="entry name" value="Transketolase"/>
    <property type="match status" value="1"/>
</dbReference>
<feature type="domain" description="Transketolase-like pyrimidine-binding" evidence="20">
    <location>
        <begin position="358"/>
        <end position="529"/>
    </location>
</feature>
<dbReference type="Pfam" id="PF00456">
    <property type="entry name" value="Transketolase_N"/>
    <property type="match status" value="1"/>
</dbReference>
<dbReference type="PANTHER" id="PTHR43522">
    <property type="entry name" value="TRANSKETOLASE"/>
    <property type="match status" value="1"/>
</dbReference>
<name>E1RA40_SEDSS</name>
<dbReference type="SMART" id="SM00861">
    <property type="entry name" value="Transket_pyr"/>
    <property type="match status" value="1"/>
</dbReference>
<dbReference type="EMBL" id="CP002116">
    <property type="protein sequence ID" value="ADK83359.1"/>
    <property type="molecule type" value="Genomic_DNA"/>
</dbReference>
<reference evidence="21 22" key="1">
    <citation type="journal article" date="2010" name="Stand. Genomic Sci.">
        <title>Complete genome sequence of Spirochaeta smaragdinae type strain (SEBR 4228).</title>
        <authorList>
            <person name="Mavromatis K."/>
            <person name="Yasawong M."/>
            <person name="Chertkov O."/>
            <person name="Lapidus A."/>
            <person name="Lucas S."/>
            <person name="Nolan M."/>
            <person name="Del Rio T.G."/>
            <person name="Tice H."/>
            <person name="Cheng J.F."/>
            <person name="Pitluck S."/>
            <person name="Liolios K."/>
            <person name="Ivanova N."/>
            <person name="Tapia R."/>
            <person name="Han C."/>
            <person name="Bruce D."/>
            <person name="Goodwin L."/>
            <person name="Pati A."/>
            <person name="Chen A."/>
            <person name="Palaniappan K."/>
            <person name="Land M."/>
            <person name="Hauser L."/>
            <person name="Chang Y.J."/>
            <person name="Jeffries C.D."/>
            <person name="Detter J.C."/>
            <person name="Rohde M."/>
            <person name="Brambilla E."/>
            <person name="Spring S."/>
            <person name="Goker M."/>
            <person name="Sikorski J."/>
            <person name="Woyke T."/>
            <person name="Bristow J."/>
            <person name="Eisen J.A."/>
            <person name="Markowitz V."/>
            <person name="Hugenholtz P."/>
            <person name="Klenk H.P."/>
            <person name="Kyrpides N.C."/>
        </authorList>
    </citation>
    <scope>NUCLEOTIDE SEQUENCE [LARGE SCALE GENOMIC DNA]</scope>
    <source>
        <strain evidence="22">DSM 11293 / JCM 15392 / SEBR 4228</strain>
    </source>
</reference>
<feature type="binding site" evidence="16">
    <location>
        <position position="187"/>
    </location>
    <ligand>
        <name>thiamine diphosphate</name>
        <dbReference type="ChEBI" id="CHEBI:58937"/>
    </ligand>
</feature>
<evidence type="ECO:0000256" key="6">
    <source>
        <dbReference type="ARBA" id="ARBA00013152"/>
    </source>
</evidence>
<dbReference type="EC" id="2.2.1.1" evidence="6 13"/>
<evidence type="ECO:0000256" key="11">
    <source>
        <dbReference type="ARBA" id="ARBA00023052"/>
    </source>
</evidence>
<evidence type="ECO:0000256" key="8">
    <source>
        <dbReference type="ARBA" id="ARBA00022723"/>
    </source>
</evidence>
<dbReference type="RefSeq" id="WP_013256815.1">
    <property type="nucleotide sequence ID" value="NC_014364.1"/>
</dbReference>
<dbReference type="InterPro" id="IPR049557">
    <property type="entry name" value="Transketolase_CS"/>
</dbReference>
<keyword evidence="10 17" id="KW-0460">Magnesium</keyword>
<dbReference type="Proteomes" id="UP000002318">
    <property type="component" value="Chromosome"/>
</dbReference>
<accession>E1RA40</accession>
<dbReference type="OrthoDB" id="8732661at2"/>
<dbReference type="GO" id="GO:0046872">
    <property type="term" value="F:metal ion binding"/>
    <property type="evidence" value="ECO:0007669"/>
    <property type="project" value="UniProtKB-KW"/>
</dbReference>
<protein>
    <recommendedName>
        <fullName evidence="6 13">Transketolase</fullName>
        <ecNumber evidence="6 13">2.2.1.1</ecNumber>
    </recommendedName>
</protein>
<comment type="cofactor">
    <cofactor evidence="3">
        <name>Co(2+)</name>
        <dbReference type="ChEBI" id="CHEBI:48828"/>
    </cofactor>
</comment>
<evidence type="ECO:0000256" key="2">
    <source>
        <dbReference type="ARBA" id="ARBA00001936"/>
    </source>
</evidence>
<dbReference type="KEGG" id="ssm:Spirs_4286"/>
<dbReference type="GO" id="GO:0004802">
    <property type="term" value="F:transketolase activity"/>
    <property type="evidence" value="ECO:0007669"/>
    <property type="project" value="UniProtKB-UniRule"/>
</dbReference>
<evidence type="ECO:0000256" key="5">
    <source>
        <dbReference type="ARBA" id="ARBA00011738"/>
    </source>
</evidence>
<feature type="binding site" evidence="16">
    <location>
        <begin position="116"/>
        <end position="118"/>
    </location>
    <ligand>
        <name>thiamine diphosphate</name>
        <dbReference type="ChEBI" id="CHEBI:58937"/>
    </ligand>
</feature>
<evidence type="ECO:0000256" key="17">
    <source>
        <dbReference type="PIRSR" id="PIRSR605478-4"/>
    </source>
</evidence>
<keyword evidence="8 17" id="KW-0479">Metal-binding</keyword>
<organism evidence="21 22">
    <name type="scientific">Sediminispirochaeta smaragdinae (strain DSM 11293 / JCM 15392 / SEBR 4228)</name>
    <name type="common">Spirochaeta smaragdinae</name>
    <dbReference type="NCBI Taxonomy" id="573413"/>
    <lineage>
        <taxon>Bacteria</taxon>
        <taxon>Pseudomonadati</taxon>
        <taxon>Spirochaetota</taxon>
        <taxon>Spirochaetia</taxon>
        <taxon>Spirochaetales</taxon>
        <taxon>Spirochaetaceae</taxon>
        <taxon>Sediminispirochaeta</taxon>
    </lineage>
</organism>
<dbReference type="InterPro" id="IPR005475">
    <property type="entry name" value="Transketolase-like_Pyr-bd"/>
</dbReference>
<dbReference type="NCBIfam" id="TIGR00232">
    <property type="entry name" value="tktlase_bact"/>
    <property type="match status" value="1"/>
</dbReference>
<sequence length="663" mass="71427">MNLEALRAAATSVRSLSMDAIQTANSGHPGLPMGCAELGALLYGEIMKHYPKNPQWPNRDRFVLSAGHGSMFLYSLLHLSGYDLPLEELKRFRQIGSKTPGHPEYGYTPGVETTTGPLGAGLSEAVGMAAAETFLAANFNTADAKVVDHYTWVLAGDGCMMEGISSEASSLAGHLKLGKLIVFYDSNKISIEGSTSLAFTEDVAERYRAYGWQVLSGDMYDMEKTAALVEEAKAETGKPSLIILASIIGKGSPNKAGSSKVHGSPLGVDEVIATRKNLGIPENESFYIAPKAKTYFTEKLEERKASFDAWNTLFDSWSKAHPELRKKWDRWFEGDRKAAAEAALAAAKMPKYKVGDSVATRKAGGAALQAAAAAMENLVGGSADLAPSNNTALPDYGDYSAEERAGRTFHFGVREHAMGALANGLSLHGGLRSFAATFLVFSDYMRPQVRLSAIMKEPVVYVFTHDSIFVGEDGPTHQPIEHAAALRIIPNVHVFRPADAEETVRAWELALLRDDGPSALLLTRQNLPVVEKADGSWRDSMATKGAYIVRESNGAPKLVVVATGSELSMALEAVDLTERTDIRVVSMPCKERFLALSDDEKAKLLPKGAEVYATEAGVSDGWEAVTGCRDRVFGINRFGESGPGEAVAEDIGFTAKAFAEMLK</sequence>
<feature type="binding site" evidence="15">
    <location>
        <position position="477"/>
    </location>
    <ligand>
        <name>substrate</name>
    </ligand>
</feature>
<dbReference type="SUPFAM" id="SSF52518">
    <property type="entry name" value="Thiamin diphosphate-binding fold (THDP-binding)"/>
    <property type="match status" value="2"/>
</dbReference>
<dbReference type="InterPro" id="IPR055152">
    <property type="entry name" value="Transketolase-like_C_2"/>
</dbReference>
<dbReference type="GO" id="GO:0006098">
    <property type="term" value="P:pentose-phosphate shunt"/>
    <property type="evidence" value="ECO:0007669"/>
    <property type="project" value="TreeGrafter"/>
</dbReference>
<evidence type="ECO:0000256" key="13">
    <source>
        <dbReference type="NCBIfam" id="TIGR00232"/>
    </source>
</evidence>
<feature type="binding site" evidence="15">
    <location>
        <position position="473"/>
    </location>
    <ligand>
        <name>substrate</name>
    </ligand>
</feature>
<feature type="binding site" evidence="15">
    <location>
        <position position="28"/>
    </location>
    <ligand>
        <name>substrate</name>
    </ligand>
</feature>
<evidence type="ECO:0000256" key="9">
    <source>
        <dbReference type="ARBA" id="ARBA00022837"/>
    </source>
</evidence>
<evidence type="ECO:0000313" key="21">
    <source>
        <dbReference type="EMBL" id="ADK83359.1"/>
    </source>
</evidence>
<feature type="site" description="Important for catalytic activity" evidence="18">
    <location>
        <position position="262"/>
    </location>
</feature>
<dbReference type="FunFam" id="3.40.50.970:FF:000004">
    <property type="entry name" value="Transketolase"/>
    <property type="match status" value="1"/>
</dbReference>
<comment type="cofactor">
    <cofactor evidence="1">
        <name>Ca(2+)</name>
        <dbReference type="ChEBI" id="CHEBI:29108"/>
    </cofactor>
</comment>
<comment type="function">
    <text evidence="19">Catalyzes the transfer of a two-carbon ketol group from a ketose donor to an aldose acceptor, via a covalent intermediate with the cofactor thiamine pyrophosphate.</text>
</comment>
<dbReference type="Gene3D" id="3.40.50.970">
    <property type="match status" value="2"/>
</dbReference>
<evidence type="ECO:0000256" key="4">
    <source>
        <dbReference type="ARBA" id="ARBA00007131"/>
    </source>
</evidence>
<comment type="cofactor">
    <cofactor evidence="19">
        <name>Mg(2+)</name>
        <dbReference type="ChEBI" id="CHEBI:18420"/>
    </cofactor>
    <cofactor evidence="19">
        <name>Ca(2+)</name>
        <dbReference type="ChEBI" id="CHEBI:29108"/>
    </cofactor>
    <cofactor evidence="19">
        <name>Mn(2+)</name>
        <dbReference type="ChEBI" id="CHEBI:29035"/>
    </cofactor>
    <cofactor evidence="19">
        <name>Co(2+)</name>
        <dbReference type="ChEBI" id="CHEBI:48828"/>
    </cofactor>
    <text evidence="19">Binds 1 Mg(2+) ion per subunit. Can also utilize other divalent metal cations, such as Ca(2+), Mn(2+) and Co(2+).</text>
</comment>
<feature type="binding site" evidence="15">
    <location>
        <position position="388"/>
    </location>
    <ligand>
        <name>substrate</name>
    </ligand>
</feature>
<comment type="cofactor">
    <cofactor evidence="17">
        <name>Mg(2+)</name>
        <dbReference type="ChEBI" id="CHEBI:18420"/>
    </cofactor>
    <text evidence="17">Binds 1 Mg(2+) ion per subunit. Can also utilize other divalent metal cations, such as Ca(2+), Mn(2+) and Co(2+).</text>
</comment>
<dbReference type="PROSITE" id="PS00802">
    <property type="entry name" value="TRANSKETOLASE_2"/>
    <property type="match status" value="1"/>
</dbReference>
<feature type="binding site" evidence="17">
    <location>
        <position position="157"/>
    </location>
    <ligand>
        <name>Mg(2+)</name>
        <dbReference type="ChEBI" id="CHEBI:18420"/>
    </ligand>
</feature>
<feature type="active site" description="Proton donor" evidence="14">
    <location>
        <position position="415"/>
    </location>
</feature>
<dbReference type="Pfam" id="PF02779">
    <property type="entry name" value="Transket_pyr"/>
    <property type="match status" value="1"/>
</dbReference>
<keyword evidence="11 16" id="KW-0786">Thiamine pyrophosphate</keyword>
<evidence type="ECO:0000256" key="18">
    <source>
        <dbReference type="PIRSR" id="PIRSR605478-5"/>
    </source>
</evidence>
<feature type="binding site" evidence="17">
    <location>
        <position position="189"/>
    </location>
    <ligand>
        <name>Mg(2+)</name>
        <dbReference type="ChEBI" id="CHEBI:18420"/>
    </ligand>
</feature>
<dbReference type="AlphaFoldDB" id="E1RA40"/>
<feature type="binding site" evidence="15">
    <location>
        <position position="524"/>
    </location>
    <ligand>
        <name>substrate</name>
    </ligand>
</feature>
<dbReference type="CDD" id="cd07033">
    <property type="entry name" value="TPP_PYR_DXS_TK_like"/>
    <property type="match status" value="1"/>
</dbReference>
<evidence type="ECO:0000313" key="22">
    <source>
        <dbReference type="Proteomes" id="UP000002318"/>
    </source>
</evidence>
<comment type="cofactor">
    <cofactor evidence="16">
        <name>thiamine diphosphate</name>
        <dbReference type="ChEBI" id="CHEBI:58937"/>
    </cofactor>
    <text evidence="16">Binds 1 thiamine pyrophosphate per subunit. During the reaction, the substrate forms a covalent intermediate with the cofactor.</text>
</comment>
<evidence type="ECO:0000256" key="7">
    <source>
        <dbReference type="ARBA" id="ARBA00022679"/>
    </source>
</evidence>
<feature type="binding site" evidence="15">
    <location>
        <position position="361"/>
    </location>
    <ligand>
        <name>substrate</name>
    </ligand>
</feature>
<feature type="binding site" evidence="16">
    <location>
        <position position="441"/>
    </location>
    <ligand>
        <name>thiamine diphosphate</name>
        <dbReference type="ChEBI" id="CHEBI:58937"/>
    </ligand>
</feature>
<dbReference type="InterPro" id="IPR033247">
    <property type="entry name" value="Transketolase_fam"/>
</dbReference>
<evidence type="ECO:0000256" key="10">
    <source>
        <dbReference type="ARBA" id="ARBA00022842"/>
    </source>
</evidence>
<comment type="cofactor">
    <cofactor evidence="2">
        <name>Mn(2+)</name>
        <dbReference type="ChEBI" id="CHEBI:29035"/>
    </cofactor>
</comment>
<dbReference type="Pfam" id="PF22613">
    <property type="entry name" value="Transketolase_C_1"/>
    <property type="match status" value="1"/>
</dbReference>
<dbReference type="InterPro" id="IPR005474">
    <property type="entry name" value="Transketolase_N"/>
</dbReference>
<evidence type="ECO:0000259" key="20">
    <source>
        <dbReference type="SMART" id="SM00861"/>
    </source>
</evidence>
<dbReference type="PANTHER" id="PTHR43522:SF10">
    <property type="entry name" value="TRANSKETOLASE"/>
    <property type="match status" value="1"/>
</dbReference>
<dbReference type="InterPro" id="IPR005478">
    <property type="entry name" value="Transketolase_bac-like"/>
</dbReference>
<dbReference type="GO" id="GO:0005829">
    <property type="term" value="C:cytosol"/>
    <property type="evidence" value="ECO:0007669"/>
    <property type="project" value="TreeGrafter"/>
</dbReference>